<dbReference type="OrthoDB" id="3559580at2759"/>
<dbReference type="InterPro" id="IPR046497">
    <property type="entry name" value="DUF6590"/>
</dbReference>
<dbReference type="AlphaFoldDB" id="A0A9P4HHC3"/>
<reference evidence="2" key="1">
    <citation type="journal article" date="2020" name="Stud. Mycol.">
        <title>101 Dothideomycetes genomes: a test case for predicting lifestyles and emergence of pathogens.</title>
        <authorList>
            <person name="Haridas S."/>
            <person name="Albert R."/>
            <person name="Binder M."/>
            <person name="Bloem J."/>
            <person name="Labutti K."/>
            <person name="Salamov A."/>
            <person name="Andreopoulos B."/>
            <person name="Baker S."/>
            <person name="Barry K."/>
            <person name="Bills G."/>
            <person name="Bluhm B."/>
            <person name="Cannon C."/>
            <person name="Castanera R."/>
            <person name="Culley D."/>
            <person name="Daum C."/>
            <person name="Ezra D."/>
            <person name="Gonzalez J."/>
            <person name="Henrissat B."/>
            <person name="Kuo A."/>
            <person name="Liang C."/>
            <person name="Lipzen A."/>
            <person name="Lutzoni F."/>
            <person name="Magnuson J."/>
            <person name="Mondo S."/>
            <person name="Nolan M."/>
            <person name="Ohm R."/>
            <person name="Pangilinan J."/>
            <person name="Park H.-J."/>
            <person name="Ramirez L."/>
            <person name="Alfaro M."/>
            <person name="Sun H."/>
            <person name="Tritt A."/>
            <person name="Yoshinaga Y."/>
            <person name="Zwiers L.-H."/>
            <person name="Turgeon B."/>
            <person name="Goodwin S."/>
            <person name="Spatafora J."/>
            <person name="Crous P."/>
            <person name="Grigoriev I."/>
        </authorList>
    </citation>
    <scope>NUCLEOTIDE SEQUENCE</scope>
    <source>
        <strain evidence="2">CBS 110217</strain>
    </source>
</reference>
<dbReference type="Proteomes" id="UP000799777">
    <property type="component" value="Unassembled WGS sequence"/>
</dbReference>
<dbReference type="Pfam" id="PF20233">
    <property type="entry name" value="DUF6590"/>
    <property type="match status" value="1"/>
</dbReference>
<dbReference type="EMBL" id="ML978159">
    <property type="protein sequence ID" value="KAF2035020.1"/>
    <property type="molecule type" value="Genomic_DNA"/>
</dbReference>
<evidence type="ECO:0000313" key="3">
    <source>
        <dbReference type="Proteomes" id="UP000799777"/>
    </source>
</evidence>
<feature type="domain" description="DUF6590" evidence="1">
    <location>
        <begin position="1"/>
        <end position="117"/>
    </location>
</feature>
<gene>
    <name evidence="2" type="ORF">EK21DRAFT_55338</name>
</gene>
<organism evidence="2 3">
    <name type="scientific">Setomelanomma holmii</name>
    <dbReference type="NCBI Taxonomy" id="210430"/>
    <lineage>
        <taxon>Eukaryota</taxon>
        <taxon>Fungi</taxon>
        <taxon>Dikarya</taxon>
        <taxon>Ascomycota</taxon>
        <taxon>Pezizomycotina</taxon>
        <taxon>Dothideomycetes</taxon>
        <taxon>Pleosporomycetidae</taxon>
        <taxon>Pleosporales</taxon>
        <taxon>Pleosporineae</taxon>
        <taxon>Phaeosphaeriaceae</taxon>
        <taxon>Setomelanomma</taxon>
    </lineage>
</organism>
<comment type="caution">
    <text evidence="2">The sequence shown here is derived from an EMBL/GenBank/DDBJ whole genome shotgun (WGS) entry which is preliminary data.</text>
</comment>
<accession>A0A9P4HHC3</accession>
<protein>
    <recommendedName>
        <fullName evidence="1">DUF6590 domain-containing protein</fullName>
    </recommendedName>
</protein>
<evidence type="ECO:0000259" key="1">
    <source>
        <dbReference type="Pfam" id="PF20233"/>
    </source>
</evidence>
<sequence>GKTVYSAVRGFIVVQVMKESVKACAVTAYNNRGTLKIASNPCTHLPVHLSGTTPMVYEEEYLRDRMTESIEIVPAQSEPPTILHPVSHIRFEKKYQIDMNVRVKDVGHVQRRDISGLIRHYEEVEDAGLSTDHEYKGALSRAAITSDLEVLFE</sequence>
<evidence type="ECO:0000313" key="2">
    <source>
        <dbReference type="EMBL" id="KAF2035020.1"/>
    </source>
</evidence>
<feature type="non-terminal residue" evidence="2">
    <location>
        <position position="1"/>
    </location>
</feature>
<name>A0A9P4HHC3_9PLEO</name>
<keyword evidence="3" id="KW-1185">Reference proteome</keyword>
<proteinExistence type="predicted"/>